<keyword evidence="1 3" id="KW-0807">Transducer</keyword>
<evidence type="ECO:0000259" key="5">
    <source>
        <dbReference type="PROSITE" id="PS50111"/>
    </source>
</evidence>
<reference evidence="6" key="1">
    <citation type="submission" date="2021-04" db="EMBL/GenBank/DDBJ databases">
        <title>Isolation of p-tert-butylphenol degrading bacteria Sphingobium phenoxybenzoativorans Tas13 from active sludge.</title>
        <authorList>
            <person name="Li Y."/>
        </authorList>
    </citation>
    <scope>NUCLEOTIDE SEQUENCE</scope>
    <source>
        <strain evidence="6">Tas13</strain>
    </source>
</reference>
<feature type="domain" description="Methyl-accepting transducer" evidence="5">
    <location>
        <begin position="289"/>
        <end position="536"/>
    </location>
</feature>
<protein>
    <recommendedName>
        <fullName evidence="5">Methyl-accepting transducer domain-containing protein</fullName>
    </recommendedName>
</protein>
<evidence type="ECO:0000256" key="3">
    <source>
        <dbReference type="PROSITE-ProRule" id="PRU00284"/>
    </source>
</evidence>
<dbReference type="PRINTS" id="PR00260">
    <property type="entry name" value="CHEMTRNSDUCR"/>
</dbReference>
<dbReference type="GO" id="GO:0007165">
    <property type="term" value="P:signal transduction"/>
    <property type="evidence" value="ECO:0007669"/>
    <property type="project" value="UniProtKB-KW"/>
</dbReference>
<keyword evidence="4" id="KW-0472">Membrane</keyword>
<keyword evidence="4" id="KW-1133">Transmembrane helix</keyword>
<dbReference type="RefSeq" id="WP_212608254.1">
    <property type="nucleotide sequence ID" value="NZ_CP073910.1"/>
</dbReference>
<evidence type="ECO:0000313" key="6">
    <source>
        <dbReference type="EMBL" id="QUT04432.1"/>
    </source>
</evidence>
<evidence type="ECO:0000256" key="1">
    <source>
        <dbReference type="ARBA" id="ARBA00023224"/>
    </source>
</evidence>
<dbReference type="InterPro" id="IPR004090">
    <property type="entry name" value="Chemotax_Me-accpt_rcpt"/>
</dbReference>
<dbReference type="EMBL" id="CP073910">
    <property type="protein sequence ID" value="QUT04432.1"/>
    <property type="molecule type" value="Genomic_DNA"/>
</dbReference>
<dbReference type="GO" id="GO:0004888">
    <property type="term" value="F:transmembrane signaling receptor activity"/>
    <property type="evidence" value="ECO:0007669"/>
    <property type="project" value="InterPro"/>
</dbReference>
<dbReference type="Gene3D" id="1.10.287.950">
    <property type="entry name" value="Methyl-accepting chemotaxis protein"/>
    <property type="match status" value="1"/>
</dbReference>
<dbReference type="GO" id="GO:0016020">
    <property type="term" value="C:membrane"/>
    <property type="evidence" value="ECO:0007669"/>
    <property type="project" value="InterPro"/>
</dbReference>
<dbReference type="SMART" id="SM00283">
    <property type="entry name" value="MA"/>
    <property type="match status" value="1"/>
</dbReference>
<dbReference type="GO" id="GO:0006935">
    <property type="term" value="P:chemotaxis"/>
    <property type="evidence" value="ECO:0007669"/>
    <property type="project" value="InterPro"/>
</dbReference>
<sequence>MNRRVRTDGSLIRHARVAVIGMSVALLILSLFVLAVASINQLGVARLVDHRFGPLSDLQTVTSSYEQALGIANKVQSGNMTPEGGASALSSLQDRIARAWSALDGEVPEQAGGIVWSELLQERESADKGMSQLRMLLERNDRDGLDFFLSGTFYTHVDPLLTVSGDYMEGLRGMALSERRTLSAIATVTQALFSGVVVLGIAIGWYVLRLANRKIIIPLSDIASFTAATGLEDEVPHQDRSDEIGDIARAIALAGQRAQEGRRLREQKRAAEAALTSREQAAAEAAQRRAESLDQIFGRSDAELRDLAGGLAAAAQSMREMAVGMELISGTSQDMATAASRDVDDIAATMTQIEDASTALTGMMGEVEKTIASTREQAASVHVRSQDNRTHANALRQLVQGISGMLDQISGIAQQTDMLALNAAIEASRAGAAGQGFGVVAQEIKQLASQTQAAAREIGEQLGRIADTSDAVLGSVSLVEQMAAGVSRNSDRIVEAVTSQGHSSREIAIAVAHVRGGARSTANGVSELRDRASDVRQSAKGLLETADAIAGKAERLRNAFGRLAEDVRTAA</sequence>
<organism evidence="6 7">
    <name type="scientific">Sphingobium phenoxybenzoativorans</name>
    <dbReference type="NCBI Taxonomy" id="1592790"/>
    <lineage>
        <taxon>Bacteria</taxon>
        <taxon>Pseudomonadati</taxon>
        <taxon>Pseudomonadota</taxon>
        <taxon>Alphaproteobacteria</taxon>
        <taxon>Sphingomonadales</taxon>
        <taxon>Sphingomonadaceae</taxon>
        <taxon>Sphingobium</taxon>
    </lineage>
</organism>
<dbReference type="AlphaFoldDB" id="A0A975K6K9"/>
<dbReference type="PANTHER" id="PTHR32089:SF112">
    <property type="entry name" value="LYSOZYME-LIKE PROTEIN-RELATED"/>
    <property type="match status" value="1"/>
</dbReference>
<dbReference type="InterPro" id="IPR004089">
    <property type="entry name" value="MCPsignal_dom"/>
</dbReference>
<proteinExistence type="inferred from homology"/>
<dbReference type="KEGG" id="spph:KFK14_15360"/>
<gene>
    <name evidence="6" type="ORF">KFK14_15360</name>
</gene>
<evidence type="ECO:0000313" key="7">
    <source>
        <dbReference type="Proteomes" id="UP000681425"/>
    </source>
</evidence>
<evidence type="ECO:0000256" key="4">
    <source>
        <dbReference type="SAM" id="Phobius"/>
    </source>
</evidence>
<name>A0A975K6K9_9SPHN</name>
<feature type="transmembrane region" description="Helical" evidence="4">
    <location>
        <begin position="182"/>
        <end position="208"/>
    </location>
</feature>
<dbReference type="SUPFAM" id="SSF58104">
    <property type="entry name" value="Methyl-accepting chemotaxis protein (MCP) signaling domain"/>
    <property type="match status" value="1"/>
</dbReference>
<feature type="transmembrane region" description="Helical" evidence="4">
    <location>
        <begin position="15"/>
        <end position="37"/>
    </location>
</feature>
<accession>A0A975K6K9</accession>
<keyword evidence="7" id="KW-1185">Reference proteome</keyword>
<comment type="similarity">
    <text evidence="2">Belongs to the methyl-accepting chemotaxis (MCP) protein family.</text>
</comment>
<keyword evidence="4" id="KW-0812">Transmembrane</keyword>
<dbReference type="Pfam" id="PF00015">
    <property type="entry name" value="MCPsignal"/>
    <property type="match status" value="1"/>
</dbReference>
<dbReference type="PROSITE" id="PS50111">
    <property type="entry name" value="CHEMOTAXIS_TRANSDUC_2"/>
    <property type="match status" value="1"/>
</dbReference>
<dbReference type="Gene3D" id="1.10.8.500">
    <property type="entry name" value="HAMP domain in histidine kinase"/>
    <property type="match status" value="1"/>
</dbReference>
<dbReference type="Proteomes" id="UP000681425">
    <property type="component" value="Chromosome"/>
</dbReference>
<evidence type="ECO:0000256" key="2">
    <source>
        <dbReference type="ARBA" id="ARBA00029447"/>
    </source>
</evidence>
<dbReference type="PANTHER" id="PTHR32089">
    <property type="entry name" value="METHYL-ACCEPTING CHEMOTAXIS PROTEIN MCPB"/>
    <property type="match status" value="1"/>
</dbReference>